<proteinExistence type="predicted"/>
<keyword evidence="2" id="KW-1185">Reference proteome</keyword>
<evidence type="ECO:0000313" key="2">
    <source>
        <dbReference type="Proteomes" id="UP001463665"/>
    </source>
</evidence>
<dbReference type="RefSeq" id="WP_294199809.1">
    <property type="nucleotide sequence ID" value="NZ_CP154834.1"/>
</dbReference>
<organism evidence="1 2">
    <name type="scientific">Chryseobacterium endophyticum</name>
    <dbReference type="NCBI Taxonomy" id="1854762"/>
    <lineage>
        <taxon>Bacteria</taxon>
        <taxon>Pseudomonadati</taxon>
        <taxon>Bacteroidota</taxon>
        <taxon>Flavobacteriia</taxon>
        <taxon>Flavobacteriales</taxon>
        <taxon>Weeksellaceae</taxon>
        <taxon>Chryseobacterium group</taxon>
        <taxon>Chryseobacterium</taxon>
    </lineage>
</organism>
<sequence>MNYKLQLRTPDSTPNLVFNTIFFDAFKVNIVERYFGRVPKSCEVLFKIRTLDDVLVQRKDGNTRVKIKNADLDTYMRLVKVLGSYEYRNHLINRNEAEQDLVHFILRLVIMNYDLH</sequence>
<dbReference type="Proteomes" id="UP001463665">
    <property type="component" value="Chromosome"/>
</dbReference>
<reference evidence="1 2" key="1">
    <citation type="submission" date="2024-04" db="EMBL/GenBank/DDBJ databases">
        <title>Genome sequencing and assembly of rice foliar adapted Chryseobacterium endophyticum OsEnb-ALM-A6.</title>
        <authorList>
            <person name="Kumar S."/>
            <person name="Javed M."/>
            <person name="Chouhan V."/>
            <person name="Charishma K."/>
            <person name="Patel A."/>
            <person name="Kumar M."/>
            <person name="Sahu K.P."/>
            <person name="Kumar A."/>
        </authorList>
    </citation>
    <scope>NUCLEOTIDE SEQUENCE [LARGE SCALE GENOMIC DNA]</scope>
    <source>
        <strain evidence="1 2">OsEnb-ALM-A6</strain>
    </source>
</reference>
<accession>A0AAU6WUU5</accession>
<evidence type="ECO:0000313" key="1">
    <source>
        <dbReference type="EMBL" id="XAO76151.1"/>
    </source>
</evidence>
<gene>
    <name evidence="1" type="ORF">AAFP95_10315</name>
</gene>
<protein>
    <submittedName>
        <fullName evidence="1">Prevent-host-death protein</fullName>
    </submittedName>
</protein>
<dbReference type="AlphaFoldDB" id="A0AAU6WUU5"/>
<dbReference type="EMBL" id="CP154834">
    <property type="protein sequence ID" value="XAO76151.1"/>
    <property type="molecule type" value="Genomic_DNA"/>
</dbReference>
<name>A0AAU6WUU5_9FLAO</name>